<name>A0ABV5G040_9MICC</name>
<sequence length="161" mass="18155">MAAWCGPIMGRVPSGRHGGAVAKAPVWSAIHQTTMHGQAKHRHTRRLFRAVEWVGRPRDVDPEADGEEHGRLATMAGHETTTLLTEALQILKDTDVDDSRVKARGRRAHARVLAMINFADETARLRREQRIANLLMLARMSHDDSEWALDEARSMLHEEKL</sequence>
<comment type="caution">
    <text evidence="1">The sequence shown here is derived from an EMBL/GenBank/DDBJ whole genome shotgun (WGS) entry which is preliminary data.</text>
</comment>
<dbReference type="EMBL" id="JBHMFI010000001">
    <property type="protein sequence ID" value="MFB9072301.1"/>
    <property type="molecule type" value="Genomic_DNA"/>
</dbReference>
<keyword evidence="2" id="KW-1185">Reference proteome</keyword>
<organism evidence="1 2">
    <name type="scientific">Citricoccus parietis</name>
    <dbReference type="NCBI Taxonomy" id="592307"/>
    <lineage>
        <taxon>Bacteria</taxon>
        <taxon>Bacillati</taxon>
        <taxon>Actinomycetota</taxon>
        <taxon>Actinomycetes</taxon>
        <taxon>Micrococcales</taxon>
        <taxon>Micrococcaceae</taxon>
        <taxon>Citricoccus</taxon>
    </lineage>
</organism>
<proteinExistence type="predicted"/>
<reference evidence="1 2" key="1">
    <citation type="submission" date="2024-09" db="EMBL/GenBank/DDBJ databases">
        <authorList>
            <person name="Sun Q."/>
            <person name="Mori K."/>
        </authorList>
    </citation>
    <scope>NUCLEOTIDE SEQUENCE [LARGE SCALE GENOMIC DNA]</scope>
    <source>
        <strain evidence="1 2">CCM 7609</strain>
    </source>
</reference>
<evidence type="ECO:0008006" key="3">
    <source>
        <dbReference type="Google" id="ProtNLM"/>
    </source>
</evidence>
<gene>
    <name evidence="1" type="ORF">ACFFX0_14265</name>
</gene>
<dbReference type="Proteomes" id="UP001589575">
    <property type="component" value="Unassembled WGS sequence"/>
</dbReference>
<protein>
    <recommendedName>
        <fullName evidence="3">DUF222 domain-containing protein</fullName>
    </recommendedName>
</protein>
<accession>A0ABV5G040</accession>
<evidence type="ECO:0000313" key="2">
    <source>
        <dbReference type="Proteomes" id="UP001589575"/>
    </source>
</evidence>
<evidence type="ECO:0000313" key="1">
    <source>
        <dbReference type="EMBL" id="MFB9072301.1"/>
    </source>
</evidence>